<feature type="region of interest" description="Disordered" evidence="1">
    <location>
        <begin position="40"/>
        <end position="63"/>
    </location>
</feature>
<evidence type="ECO:0000256" key="1">
    <source>
        <dbReference type="SAM" id="MobiDB-lite"/>
    </source>
</evidence>
<comment type="caution">
    <text evidence="2">The sequence shown here is derived from an EMBL/GenBank/DDBJ whole genome shotgun (WGS) entry which is preliminary data.</text>
</comment>
<protein>
    <recommendedName>
        <fullName evidence="3">Reverse transcriptase domain-containing protein</fullName>
    </recommendedName>
</protein>
<evidence type="ECO:0008006" key="3">
    <source>
        <dbReference type="Google" id="ProtNLM"/>
    </source>
</evidence>
<sequence length="94" mass="10269">MKPKKRTTRATPATATTPTTAIINAQLQALIDRGVATALAERDADRSRNGDNSNDSGTCGRRQITTPRECSYTYFLKCQPMSFQSTEGVVSLTR</sequence>
<accession>A0A699U183</accession>
<feature type="compositionally biased region" description="Basic and acidic residues" evidence="1">
    <location>
        <begin position="40"/>
        <end position="49"/>
    </location>
</feature>
<organism evidence="2">
    <name type="scientific">Tanacetum cinerariifolium</name>
    <name type="common">Dalmatian daisy</name>
    <name type="synonym">Chrysanthemum cinerariifolium</name>
    <dbReference type="NCBI Taxonomy" id="118510"/>
    <lineage>
        <taxon>Eukaryota</taxon>
        <taxon>Viridiplantae</taxon>
        <taxon>Streptophyta</taxon>
        <taxon>Embryophyta</taxon>
        <taxon>Tracheophyta</taxon>
        <taxon>Spermatophyta</taxon>
        <taxon>Magnoliopsida</taxon>
        <taxon>eudicotyledons</taxon>
        <taxon>Gunneridae</taxon>
        <taxon>Pentapetalae</taxon>
        <taxon>asterids</taxon>
        <taxon>campanulids</taxon>
        <taxon>Asterales</taxon>
        <taxon>Asteraceae</taxon>
        <taxon>Asteroideae</taxon>
        <taxon>Anthemideae</taxon>
        <taxon>Anthemidinae</taxon>
        <taxon>Tanacetum</taxon>
    </lineage>
</organism>
<feature type="non-terminal residue" evidence="2">
    <location>
        <position position="94"/>
    </location>
</feature>
<dbReference type="EMBL" id="BKCJ011290686">
    <property type="protein sequence ID" value="GFD16047.1"/>
    <property type="molecule type" value="Genomic_DNA"/>
</dbReference>
<name>A0A699U183_TANCI</name>
<dbReference type="AlphaFoldDB" id="A0A699U183"/>
<reference evidence="2" key="1">
    <citation type="journal article" date="2019" name="Sci. Rep.">
        <title>Draft genome of Tanacetum cinerariifolium, the natural source of mosquito coil.</title>
        <authorList>
            <person name="Yamashiro T."/>
            <person name="Shiraishi A."/>
            <person name="Satake H."/>
            <person name="Nakayama K."/>
        </authorList>
    </citation>
    <scope>NUCLEOTIDE SEQUENCE</scope>
</reference>
<evidence type="ECO:0000313" key="2">
    <source>
        <dbReference type="EMBL" id="GFD16047.1"/>
    </source>
</evidence>
<gene>
    <name evidence="2" type="ORF">Tci_888016</name>
</gene>
<feature type="compositionally biased region" description="Polar residues" evidence="1">
    <location>
        <begin position="50"/>
        <end position="63"/>
    </location>
</feature>
<proteinExistence type="predicted"/>